<dbReference type="EMBL" id="JANLCK010000005">
    <property type="protein sequence ID" value="MCS5726408.1"/>
    <property type="molecule type" value="Genomic_DNA"/>
</dbReference>
<dbReference type="Proteomes" id="UP001165587">
    <property type="component" value="Unassembled WGS sequence"/>
</dbReference>
<comment type="caution">
    <text evidence="2">The sequence shown here is derived from an EMBL/GenBank/DDBJ whole genome shotgun (WGS) entry which is preliminary data.</text>
</comment>
<evidence type="ECO:0000256" key="1">
    <source>
        <dbReference type="SAM" id="Phobius"/>
    </source>
</evidence>
<keyword evidence="1" id="KW-0472">Membrane</keyword>
<sequence length="165" mass="16659">MGALELEGWHDFAVAAAGAAAALAGLIMVAISVNIKEIITLPGLPARAGATIAAVVVVVVAALVILIPGQSALVLGLQLVAFAVAGTCFQIPAVRAVFRAQQGAPLPAKLFNSVLLLTQLLWVAVGGVIVALGSTGGLAYVAAGFVVIVITSMLNAWVLMVEILR</sequence>
<feature type="transmembrane region" description="Helical" evidence="1">
    <location>
        <begin position="47"/>
        <end position="67"/>
    </location>
</feature>
<evidence type="ECO:0008006" key="4">
    <source>
        <dbReference type="Google" id="ProtNLM"/>
    </source>
</evidence>
<keyword evidence="1" id="KW-0812">Transmembrane</keyword>
<feature type="transmembrane region" description="Helical" evidence="1">
    <location>
        <begin position="138"/>
        <end position="160"/>
    </location>
</feature>
<organism evidence="2 3">
    <name type="scientific">Herbiconiux oxytropis</name>
    <dbReference type="NCBI Taxonomy" id="2970915"/>
    <lineage>
        <taxon>Bacteria</taxon>
        <taxon>Bacillati</taxon>
        <taxon>Actinomycetota</taxon>
        <taxon>Actinomycetes</taxon>
        <taxon>Micrococcales</taxon>
        <taxon>Microbacteriaceae</taxon>
        <taxon>Herbiconiux</taxon>
    </lineage>
</organism>
<evidence type="ECO:0000313" key="2">
    <source>
        <dbReference type="EMBL" id="MCS5726408.1"/>
    </source>
</evidence>
<gene>
    <name evidence="2" type="ORF">N1028_10945</name>
</gene>
<reference evidence="2" key="1">
    <citation type="submission" date="2022-08" db="EMBL/GenBank/DDBJ databases">
        <authorList>
            <person name="Deng Y."/>
            <person name="Han X.-F."/>
            <person name="Zhang Y.-Q."/>
        </authorList>
    </citation>
    <scope>NUCLEOTIDE SEQUENCE</scope>
    <source>
        <strain evidence="2">CPCC 203407</strain>
    </source>
</reference>
<dbReference type="RefSeq" id="WP_259528535.1">
    <property type="nucleotide sequence ID" value="NZ_JANLCK010000005.1"/>
</dbReference>
<feature type="transmembrane region" description="Helical" evidence="1">
    <location>
        <begin position="110"/>
        <end position="132"/>
    </location>
</feature>
<proteinExistence type="predicted"/>
<keyword evidence="1" id="KW-1133">Transmembrane helix</keyword>
<accession>A0AA41XIB9</accession>
<protein>
    <recommendedName>
        <fullName evidence="4">Modulator of FtsH protease</fullName>
    </recommendedName>
</protein>
<evidence type="ECO:0000313" key="3">
    <source>
        <dbReference type="Proteomes" id="UP001165587"/>
    </source>
</evidence>
<keyword evidence="3" id="KW-1185">Reference proteome</keyword>
<feature type="transmembrane region" description="Helical" evidence="1">
    <location>
        <begin position="12"/>
        <end position="35"/>
    </location>
</feature>
<name>A0AA41XIB9_9MICO</name>
<feature type="transmembrane region" description="Helical" evidence="1">
    <location>
        <begin position="73"/>
        <end position="98"/>
    </location>
</feature>
<dbReference type="AlphaFoldDB" id="A0AA41XIB9"/>